<protein>
    <submittedName>
        <fullName evidence="1">Uncharacterized protein</fullName>
    </submittedName>
</protein>
<dbReference type="AlphaFoldDB" id="A0AAI9V373"/>
<keyword evidence="2" id="KW-1185">Reference proteome</keyword>
<name>A0AAI9V373_9PEZI</name>
<gene>
    <name evidence="1" type="ORF">CMEL01_01202</name>
</gene>
<dbReference type="Proteomes" id="UP001239795">
    <property type="component" value="Unassembled WGS sequence"/>
</dbReference>
<dbReference type="EMBL" id="MLGG01000001">
    <property type="protein sequence ID" value="KAK1469435.1"/>
    <property type="molecule type" value="Genomic_DNA"/>
</dbReference>
<reference evidence="1 2" key="1">
    <citation type="submission" date="2016-10" db="EMBL/GenBank/DDBJ databases">
        <title>The genome sequence of Colletotrichum fioriniae PJ7.</title>
        <authorList>
            <person name="Baroncelli R."/>
        </authorList>
    </citation>
    <scope>NUCLEOTIDE SEQUENCE [LARGE SCALE GENOMIC DNA]</scope>
    <source>
        <strain evidence="1">Col 31</strain>
    </source>
</reference>
<accession>A0AAI9V373</accession>
<organism evidence="1 2">
    <name type="scientific">Colletotrichum melonis</name>
    <dbReference type="NCBI Taxonomy" id="1209925"/>
    <lineage>
        <taxon>Eukaryota</taxon>
        <taxon>Fungi</taxon>
        <taxon>Dikarya</taxon>
        <taxon>Ascomycota</taxon>
        <taxon>Pezizomycotina</taxon>
        <taxon>Sordariomycetes</taxon>
        <taxon>Hypocreomycetidae</taxon>
        <taxon>Glomerellales</taxon>
        <taxon>Glomerellaceae</taxon>
        <taxon>Colletotrichum</taxon>
        <taxon>Colletotrichum acutatum species complex</taxon>
    </lineage>
</organism>
<comment type="caution">
    <text evidence="1">The sequence shown here is derived from an EMBL/GenBank/DDBJ whole genome shotgun (WGS) entry which is preliminary data.</text>
</comment>
<evidence type="ECO:0000313" key="2">
    <source>
        <dbReference type="Proteomes" id="UP001239795"/>
    </source>
</evidence>
<evidence type="ECO:0000313" key="1">
    <source>
        <dbReference type="EMBL" id="KAK1469435.1"/>
    </source>
</evidence>
<sequence length="54" mass="5747">MTRPVGAAREDKKTSFRHCIANPPVIGGWPKVSMGCWACVSKCSGAAVLSLEQN</sequence>
<proteinExistence type="predicted"/>